<dbReference type="Proteomes" id="UP001239445">
    <property type="component" value="Unassembled WGS sequence"/>
</dbReference>
<protein>
    <submittedName>
        <fullName evidence="1">Uncharacterized protein</fullName>
    </submittedName>
</protein>
<evidence type="ECO:0000313" key="1">
    <source>
        <dbReference type="EMBL" id="KAK1759818.1"/>
    </source>
</evidence>
<keyword evidence="2" id="KW-1185">Reference proteome</keyword>
<organism evidence="1 2">
    <name type="scientific">Echria macrotheca</name>
    <dbReference type="NCBI Taxonomy" id="438768"/>
    <lineage>
        <taxon>Eukaryota</taxon>
        <taxon>Fungi</taxon>
        <taxon>Dikarya</taxon>
        <taxon>Ascomycota</taxon>
        <taxon>Pezizomycotina</taxon>
        <taxon>Sordariomycetes</taxon>
        <taxon>Sordariomycetidae</taxon>
        <taxon>Sordariales</taxon>
        <taxon>Schizotheciaceae</taxon>
        <taxon>Echria</taxon>
    </lineage>
</organism>
<accession>A0AAJ0BK89</accession>
<evidence type="ECO:0000313" key="2">
    <source>
        <dbReference type="Proteomes" id="UP001239445"/>
    </source>
</evidence>
<gene>
    <name evidence="1" type="ORF">QBC47DRAFT_116550</name>
</gene>
<sequence length="230" mass="25213">MGPLCVGVSTPPFSFKKTFSVFYCWICKRRLAEGSRPGEGYGMQNAIAAGINGSFGFHLSSESITKTFPPIAPFPAIAFMSTKTILRSRCEDAMEAATRSGCQHSFAENAGAGVDRAERNLPLVRRRRCKGTGAHWEGVGCRTCVFFGRRKTMRAQMRSHLMCALRPASRAATSQQAARTKVVDAKFTTPQTHSMSHLNLGLVARQRRLSLPGNPRTSVCRLLSPMLCKP</sequence>
<dbReference type="AlphaFoldDB" id="A0AAJ0BK89"/>
<name>A0AAJ0BK89_9PEZI</name>
<reference evidence="1" key="1">
    <citation type="submission" date="2023-06" db="EMBL/GenBank/DDBJ databases">
        <title>Genome-scale phylogeny and comparative genomics of the fungal order Sordariales.</title>
        <authorList>
            <consortium name="Lawrence Berkeley National Laboratory"/>
            <person name="Hensen N."/>
            <person name="Bonometti L."/>
            <person name="Westerberg I."/>
            <person name="Brannstrom I.O."/>
            <person name="Guillou S."/>
            <person name="Cros-Aarteil S."/>
            <person name="Calhoun S."/>
            <person name="Haridas S."/>
            <person name="Kuo A."/>
            <person name="Mondo S."/>
            <person name="Pangilinan J."/>
            <person name="Riley R."/>
            <person name="Labutti K."/>
            <person name="Andreopoulos B."/>
            <person name="Lipzen A."/>
            <person name="Chen C."/>
            <person name="Yanf M."/>
            <person name="Daum C."/>
            <person name="Ng V."/>
            <person name="Clum A."/>
            <person name="Steindorff A."/>
            <person name="Ohm R."/>
            <person name="Martin F."/>
            <person name="Silar P."/>
            <person name="Natvig D."/>
            <person name="Lalanne C."/>
            <person name="Gautier V."/>
            <person name="Ament-Velasquez S.L."/>
            <person name="Kruys A."/>
            <person name="Hutchinson M.I."/>
            <person name="Powell A.J."/>
            <person name="Barry K."/>
            <person name="Miller A.N."/>
            <person name="Grigoriev I.V."/>
            <person name="Debuchy R."/>
            <person name="Gladieux P."/>
            <person name="Thoren M.H."/>
            <person name="Johannesson H."/>
        </authorList>
    </citation>
    <scope>NUCLEOTIDE SEQUENCE</scope>
    <source>
        <strain evidence="1">PSN4</strain>
    </source>
</reference>
<comment type="caution">
    <text evidence="1">The sequence shown here is derived from an EMBL/GenBank/DDBJ whole genome shotgun (WGS) entry which is preliminary data.</text>
</comment>
<dbReference type="EMBL" id="MU839828">
    <property type="protein sequence ID" value="KAK1759818.1"/>
    <property type="molecule type" value="Genomic_DNA"/>
</dbReference>
<proteinExistence type="predicted"/>